<dbReference type="PANTHER" id="PTHR37302">
    <property type="entry name" value="SLR1116 PROTEIN"/>
    <property type="match status" value="1"/>
</dbReference>
<feature type="binding site" evidence="3">
    <location>
        <position position="48"/>
    </location>
    <ligand>
        <name>a divalent metal cation</name>
        <dbReference type="ChEBI" id="CHEBI:60240"/>
    </ligand>
</feature>
<evidence type="ECO:0000256" key="2">
    <source>
        <dbReference type="ARBA" id="ARBA00022723"/>
    </source>
</evidence>
<gene>
    <name evidence="4" type="ORF">AHMF7605_14910</name>
</gene>
<organism evidence="4 5">
    <name type="scientific">Adhaeribacter arboris</name>
    <dbReference type="NCBI Taxonomy" id="2072846"/>
    <lineage>
        <taxon>Bacteria</taxon>
        <taxon>Pseudomonadati</taxon>
        <taxon>Bacteroidota</taxon>
        <taxon>Cytophagia</taxon>
        <taxon>Cytophagales</taxon>
        <taxon>Hymenobacteraceae</taxon>
        <taxon>Adhaeribacter</taxon>
    </lineage>
</organism>
<evidence type="ECO:0000313" key="4">
    <source>
        <dbReference type="EMBL" id="PSR54706.1"/>
    </source>
</evidence>
<comment type="caution">
    <text evidence="4">The sequence shown here is derived from an EMBL/GenBank/DDBJ whole genome shotgun (WGS) entry which is preliminary data.</text>
</comment>
<comment type="similarity">
    <text evidence="1">Belongs to the DinB family.</text>
</comment>
<dbReference type="RefSeq" id="WP_106930625.1">
    <property type="nucleotide sequence ID" value="NZ_PYFT01000001.1"/>
</dbReference>
<reference evidence="4 5" key="1">
    <citation type="submission" date="2018-03" db="EMBL/GenBank/DDBJ databases">
        <title>Adhaeribacter sp. HMF7605 Genome sequencing and assembly.</title>
        <authorList>
            <person name="Kang H."/>
            <person name="Kang J."/>
            <person name="Cha I."/>
            <person name="Kim H."/>
            <person name="Joh K."/>
        </authorList>
    </citation>
    <scope>NUCLEOTIDE SEQUENCE [LARGE SCALE GENOMIC DNA]</scope>
    <source>
        <strain evidence="4 5">HMF7605</strain>
    </source>
</reference>
<protein>
    <submittedName>
        <fullName evidence="4">Damage-inducible protein DinB</fullName>
    </submittedName>
</protein>
<feature type="binding site" evidence="3">
    <location>
        <position position="135"/>
    </location>
    <ligand>
        <name>a divalent metal cation</name>
        <dbReference type="ChEBI" id="CHEBI:60240"/>
    </ligand>
</feature>
<evidence type="ECO:0000256" key="1">
    <source>
        <dbReference type="ARBA" id="ARBA00008635"/>
    </source>
</evidence>
<dbReference type="Gene3D" id="1.20.120.450">
    <property type="entry name" value="dinb family like domain"/>
    <property type="match status" value="1"/>
</dbReference>
<dbReference type="AlphaFoldDB" id="A0A2T2YGQ6"/>
<accession>A0A2T2YGQ6</accession>
<evidence type="ECO:0000313" key="5">
    <source>
        <dbReference type="Proteomes" id="UP000240357"/>
    </source>
</evidence>
<dbReference type="GO" id="GO:0046872">
    <property type="term" value="F:metal ion binding"/>
    <property type="evidence" value="ECO:0007669"/>
    <property type="project" value="UniProtKB-KW"/>
</dbReference>
<dbReference type="PANTHER" id="PTHR37302:SF3">
    <property type="entry name" value="DAMAGE-INDUCIBLE PROTEIN DINB"/>
    <property type="match status" value="1"/>
</dbReference>
<dbReference type="Pfam" id="PF05163">
    <property type="entry name" value="DinB"/>
    <property type="match status" value="1"/>
</dbReference>
<proteinExistence type="inferred from homology"/>
<feature type="binding site" evidence="3">
    <location>
        <position position="131"/>
    </location>
    <ligand>
        <name>a divalent metal cation</name>
        <dbReference type="ChEBI" id="CHEBI:60240"/>
    </ligand>
</feature>
<name>A0A2T2YGQ6_9BACT</name>
<dbReference type="Proteomes" id="UP000240357">
    <property type="component" value="Unassembled WGS sequence"/>
</dbReference>
<dbReference type="InterPro" id="IPR007837">
    <property type="entry name" value="DinB"/>
</dbReference>
<evidence type="ECO:0000256" key="3">
    <source>
        <dbReference type="PIRSR" id="PIRSR607837-1"/>
    </source>
</evidence>
<keyword evidence="5" id="KW-1185">Reference proteome</keyword>
<sequence length="158" mass="18401">MDLLQQQYKLIQSARAALFSYGDTFTPAHFTEELPAFGGSSIRSLLVHTANTYQFWLGNFAQAQELPFMKPLFVTNLNEVRRIFQEVNSLTEKFLQHFEEKWLEPVTGEIPWRKTTMQVTPLALFTHVITHECHHKGQVVWMSRQLGYTPPDTDVLRF</sequence>
<dbReference type="SUPFAM" id="SSF109854">
    <property type="entry name" value="DinB/YfiT-like putative metalloenzymes"/>
    <property type="match status" value="1"/>
</dbReference>
<keyword evidence="2 3" id="KW-0479">Metal-binding</keyword>
<dbReference type="InterPro" id="IPR034660">
    <property type="entry name" value="DinB/YfiT-like"/>
</dbReference>
<dbReference type="OrthoDB" id="118635at2"/>
<dbReference type="EMBL" id="PYFT01000001">
    <property type="protein sequence ID" value="PSR54706.1"/>
    <property type="molecule type" value="Genomic_DNA"/>
</dbReference>